<proteinExistence type="predicted"/>
<dbReference type="AlphaFoldDB" id="S9PB53"/>
<gene>
    <name evidence="2" type="ORF">D187_001843</name>
</gene>
<organism evidence="2 3">
    <name type="scientific">Cystobacter fuscus (strain ATCC 25194 / DSM 2262 / NBRC 100088 / M29)</name>
    <dbReference type="NCBI Taxonomy" id="1242864"/>
    <lineage>
        <taxon>Bacteria</taxon>
        <taxon>Pseudomonadati</taxon>
        <taxon>Myxococcota</taxon>
        <taxon>Myxococcia</taxon>
        <taxon>Myxococcales</taxon>
        <taxon>Cystobacterineae</taxon>
        <taxon>Archangiaceae</taxon>
        <taxon>Cystobacter</taxon>
    </lineage>
</organism>
<feature type="compositionally biased region" description="Low complexity" evidence="1">
    <location>
        <begin position="1"/>
        <end position="21"/>
    </location>
</feature>
<sequence>MGNQTDGGAPDASVDGGDVADAGGGTEGDGGSPDASVDAGEPVDAGAPTDGGDTVPDAGVPGGGSRSACTLNSDCPADERCECDESEGCLCLTGPRGTGRSGVDACVSGNDCESSLCAEGWGGFFCSGPCASDSDCGPRLPLCAYITFVGDMCIRQPDGGP</sequence>
<feature type="region of interest" description="Disordered" evidence="1">
    <location>
        <begin position="1"/>
        <end position="63"/>
    </location>
</feature>
<dbReference type="EMBL" id="ANAH02000013">
    <property type="protein sequence ID" value="EPX60356.1"/>
    <property type="molecule type" value="Genomic_DNA"/>
</dbReference>
<reference evidence="2" key="1">
    <citation type="submission" date="2013-05" db="EMBL/GenBank/DDBJ databases">
        <title>Genome assembly of Cystobacter fuscus DSM 2262.</title>
        <authorList>
            <person name="Sharma G."/>
            <person name="Khatri I."/>
            <person name="Kaur C."/>
            <person name="Mayilraj S."/>
            <person name="Subramanian S."/>
        </authorList>
    </citation>
    <scope>NUCLEOTIDE SEQUENCE [LARGE SCALE GENOMIC DNA]</scope>
    <source>
        <strain evidence="2">DSM 2262</strain>
    </source>
</reference>
<accession>S9PB53</accession>
<keyword evidence="3" id="KW-1185">Reference proteome</keyword>
<evidence type="ECO:0000256" key="1">
    <source>
        <dbReference type="SAM" id="MobiDB-lite"/>
    </source>
</evidence>
<feature type="compositionally biased region" description="Gly residues" evidence="1">
    <location>
        <begin position="22"/>
        <end position="31"/>
    </location>
</feature>
<dbReference type="Proteomes" id="UP000011682">
    <property type="component" value="Unassembled WGS sequence"/>
</dbReference>
<evidence type="ECO:0000313" key="2">
    <source>
        <dbReference type="EMBL" id="EPX60356.1"/>
    </source>
</evidence>
<name>S9PB53_CYSF2</name>
<comment type="caution">
    <text evidence="2">The sequence shown here is derived from an EMBL/GenBank/DDBJ whole genome shotgun (WGS) entry which is preliminary data.</text>
</comment>
<protein>
    <submittedName>
        <fullName evidence="2">Uncharacterized protein</fullName>
    </submittedName>
</protein>
<evidence type="ECO:0000313" key="3">
    <source>
        <dbReference type="Proteomes" id="UP000011682"/>
    </source>
</evidence>